<gene>
    <name evidence="9" type="ORF">QJS35_18435</name>
</gene>
<dbReference type="Proteomes" id="UP001493487">
    <property type="component" value="Unassembled WGS sequence"/>
</dbReference>
<dbReference type="Pfam" id="PF00528">
    <property type="entry name" value="BPD_transp_1"/>
    <property type="match status" value="1"/>
</dbReference>
<organism evidence="9 10">
    <name type="scientific">Cohnella silvisoli</name>
    <dbReference type="NCBI Taxonomy" id="2873699"/>
    <lineage>
        <taxon>Bacteria</taxon>
        <taxon>Bacillati</taxon>
        <taxon>Bacillota</taxon>
        <taxon>Bacilli</taxon>
        <taxon>Bacillales</taxon>
        <taxon>Paenibacillaceae</taxon>
        <taxon>Cohnella</taxon>
    </lineage>
</organism>
<keyword evidence="5 7" id="KW-1133">Transmembrane helix</keyword>
<evidence type="ECO:0000256" key="3">
    <source>
        <dbReference type="ARBA" id="ARBA00022475"/>
    </source>
</evidence>
<dbReference type="PANTHER" id="PTHR43227">
    <property type="entry name" value="BLL4140 PROTEIN"/>
    <property type="match status" value="1"/>
</dbReference>
<dbReference type="EMBL" id="JASKHM010000010">
    <property type="protein sequence ID" value="MEQ4484379.1"/>
    <property type="molecule type" value="Genomic_DNA"/>
</dbReference>
<feature type="transmembrane region" description="Helical" evidence="7">
    <location>
        <begin position="89"/>
        <end position="114"/>
    </location>
</feature>
<dbReference type="Gene3D" id="1.10.3720.10">
    <property type="entry name" value="MetI-like"/>
    <property type="match status" value="1"/>
</dbReference>
<protein>
    <submittedName>
        <fullName evidence="9">ABC transporter permease subunit</fullName>
    </submittedName>
</protein>
<evidence type="ECO:0000313" key="10">
    <source>
        <dbReference type="Proteomes" id="UP001493487"/>
    </source>
</evidence>
<comment type="similarity">
    <text evidence="7">Belongs to the binding-protein-dependent transport system permease family.</text>
</comment>
<reference evidence="9 10" key="1">
    <citation type="journal article" date="2023" name="Genome Announc.">
        <title>Pan-Genome Analyses of the Genus Cohnella and Proposal of the Novel Species Cohnella silvisoli sp. nov., Isolated from Forest Soil.</title>
        <authorList>
            <person name="Wang C."/>
            <person name="Mao L."/>
            <person name="Bao G."/>
            <person name="Zhu H."/>
        </authorList>
    </citation>
    <scope>NUCLEOTIDE SEQUENCE [LARGE SCALE GENOMIC DNA]</scope>
    <source>
        <strain evidence="9 10">NL03-T5-1</strain>
    </source>
</reference>
<keyword evidence="6 7" id="KW-0472">Membrane</keyword>
<dbReference type="PROSITE" id="PS50928">
    <property type="entry name" value="ABC_TM1"/>
    <property type="match status" value="1"/>
</dbReference>
<dbReference type="RefSeq" id="WP_232186757.1">
    <property type="nucleotide sequence ID" value="NZ_JAIOAP010000009.1"/>
</dbReference>
<dbReference type="InterPro" id="IPR000515">
    <property type="entry name" value="MetI-like"/>
</dbReference>
<dbReference type="InterPro" id="IPR035906">
    <property type="entry name" value="MetI-like_sf"/>
</dbReference>
<feature type="transmembrane region" description="Helical" evidence="7">
    <location>
        <begin position="29"/>
        <end position="48"/>
    </location>
</feature>
<proteinExistence type="inferred from homology"/>
<feature type="transmembrane region" description="Helical" evidence="7">
    <location>
        <begin position="288"/>
        <end position="309"/>
    </location>
</feature>
<feature type="transmembrane region" description="Helical" evidence="7">
    <location>
        <begin position="126"/>
        <end position="150"/>
    </location>
</feature>
<dbReference type="SUPFAM" id="SSF161098">
    <property type="entry name" value="MetI-like"/>
    <property type="match status" value="1"/>
</dbReference>
<feature type="transmembrane region" description="Helical" evidence="7">
    <location>
        <begin position="227"/>
        <end position="249"/>
    </location>
</feature>
<feature type="domain" description="ABC transmembrane type-1" evidence="8">
    <location>
        <begin position="90"/>
        <end position="309"/>
    </location>
</feature>
<evidence type="ECO:0000256" key="4">
    <source>
        <dbReference type="ARBA" id="ARBA00022692"/>
    </source>
</evidence>
<evidence type="ECO:0000256" key="7">
    <source>
        <dbReference type="RuleBase" id="RU363032"/>
    </source>
</evidence>
<evidence type="ECO:0000259" key="8">
    <source>
        <dbReference type="PROSITE" id="PS50928"/>
    </source>
</evidence>
<comment type="caution">
    <text evidence="9">The sequence shown here is derived from an EMBL/GenBank/DDBJ whole genome shotgun (WGS) entry which is preliminary data.</text>
</comment>
<dbReference type="InterPro" id="IPR050809">
    <property type="entry name" value="UgpAE/MalFG_permease"/>
</dbReference>
<dbReference type="CDD" id="cd06261">
    <property type="entry name" value="TM_PBP2"/>
    <property type="match status" value="1"/>
</dbReference>
<keyword evidence="4 7" id="KW-0812">Transmembrane</keyword>
<keyword evidence="2 7" id="KW-0813">Transport</keyword>
<keyword evidence="3" id="KW-1003">Cell membrane</keyword>
<name>A0ABV1KW89_9BACL</name>
<sequence length="322" mass="36714">MKETIARPLTTPEKRDRSRLFKKELITNYQLYLMIVPPLIWLILFMYVPMYGVQIAFKKFRAVDGINGSEWVGLKYFHKFFQSYDAGEIIWNTVEVCFYTLLVGFPIFVLLALLLNNTGSKRFRKVVQLSTFAPYFISVTVVVGMLIQFLSVQDYGIINNVIRFFGGEPIMFMSKPEWFSSVYTWSNIWQGAGFNAIIYIAALASIDQELYEAAVVDGASKFQRIRHIDLPGIMPTMVITFILAVGQVMNLGFFDKIFLMQNPLNLDSSEVISTYVYKTGLSASLPNYSYASAIGLFNSLINFALLILANSISKRINKNSLW</sequence>
<dbReference type="PANTHER" id="PTHR43227:SF11">
    <property type="entry name" value="BLL4140 PROTEIN"/>
    <property type="match status" value="1"/>
</dbReference>
<evidence type="ECO:0000256" key="5">
    <source>
        <dbReference type="ARBA" id="ARBA00022989"/>
    </source>
</evidence>
<accession>A0ABV1KW89</accession>
<evidence type="ECO:0000256" key="1">
    <source>
        <dbReference type="ARBA" id="ARBA00004651"/>
    </source>
</evidence>
<evidence type="ECO:0000313" key="9">
    <source>
        <dbReference type="EMBL" id="MEQ4484379.1"/>
    </source>
</evidence>
<comment type="subcellular location">
    <subcellularLocation>
        <location evidence="1 7">Cell membrane</location>
        <topology evidence="1 7">Multi-pass membrane protein</topology>
    </subcellularLocation>
</comment>
<evidence type="ECO:0000256" key="6">
    <source>
        <dbReference type="ARBA" id="ARBA00023136"/>
    </source>
</evidence>
<keyword evidence="10" id="KW-1185">Reference proteome</keyword>
<evidence type="ECO:0000256" key="2">
    <source>
        <dbReference type="ARBA" id="ARBA00022448"/>
    </source>
</evidence>
<feature type="transmembrane region" description="Helical" evidence="7">
    <location>
        <begin position="188"/>
        <end position="206"/>
    </location>
</feature>